<comment type="catalytic activity">
    <reaction evidence="8 9">
        <text>D-gluconate + ATP = 6-phospho-D-gluconate + ADP + H(+)</text>
        <dbReference type="Rhea" id="RHEA:19433"/>
        <dbReference type="ChEBI" id="CHEBI:15378"/>
        <dbReference type="ChEBI" id="CHEBI:18391"/>
        <dbReference type="ChEBI" id="CHEBI:30616"/>
        <dbReference type="ChEBI" id="CHEBI:58759"/>
        <dbReference type="ChEBI" id="CHEBI:456216"/>
        <dbReference type="EC" id="2.7.1.12"/>
    </reaction>
</comment>
<evidence type="ECO:0000313" key="11">
    <source>
        <dbReference type="Proteomes" id="UP000662814"/>
    </source>
</evidence>
<keyword evidence="5 9" id="KW-0547">Nucleotide-binding</keyword>
<evidence type="ECO:0000256" key="6">
    <source>
        <dbReference type="ARBA" id="ARBA00022777"/>
    </source>
</evidence>
<evidence type="ECO:0000313" key="10">
    <source>
        <dbReference type="EMBL" id="QPZ39506.1"/>
    </source>
</evidence>
<dbReference type="NCBIfam" id="TIGR01313">
    <property type="entry name" value="therm_gnt_kin"/>
    <property type="match status" value="1"/>
</dbReference>
<keyword evidence="11" id="KW-1185">Reference proteome</keyword>
<sequence>MNSSPTQTHAPQIVVMGVSGSGKSTVGLALATALDVPFTDGDSLHSQSNIDKMAAGVPLTDEDRWPWLAEVGRVLHDSGQSGAGSVVACSALRRSYRDAILAVAPDAIFVHLTGDRDVLARRMSGRSDHFMPTTLLDSQIDTLEPPHSDEPAVHVDIDQPVAGIVESAQARIESVLGDRNR</sequence>
<evidence type="ECO:0000256" key="5">
    <source>
        <dbReference type="ARBA" id="ARBA00022741"/>
    </source>
</evidence>
<organism evidence="10 11">
    <name type="scientific">Paramicrobacterium chengjingii</name>
    <dbReference type="NCBI Taxonomy" id="2769067"/>
    <lineage>
        <taxon>Bacteria</taxon>
        <taxon>Bacillati</taxon>
        <taxon>Actinomycetota</taxon>
        <taxon>Actinomycetes</taxon>
        <taxon>Micrococcales</taxon>
        <taxon>Microbacteriaceae</taxon>
        <taxon>Paramicrobacterium</taxon>
    </lineage>
</organism>
<dbReference type="PANTHER" id="PTHR43442">
    <property type="entry name" value="GLUCONOKINASE-RELATED"/>
    <property type="match status" value="1"/>
</dbReference>
<evidence type="ECO:0000256" key="9">
    <source>
        <dbReference type="RuleBase" id="RU363066"/>
    </source>
</evidence>
<dbReference type="CDD" id="cd02021">
    <property type="entry name" value="GntK"/>
    <property type="match status" value="1"/>
</dbReference>
<dbReference type="Proteomes" id="UP000662814">
    <property type="component" value="Chromosome"/>
</dbReference>
<keyword evidence="4 9" id="KW-0808">Transferase</keyword>
<proteinExistence type="inferred from homology"/>
<keyword evidence="7 9" id="KW-0067">ATP-binding</keyword>
<dbReference type="EMBL" id="CP061169">
    <property type="protein sequence ID" value="QPZ39506.1"/>
    <property type="molecule type" value="Genomic_DNA"/>
</dbReference>
<dbReference type="Pfam" id="PF01202">
    <property type="entry name" value="SKI"/>
    <property type="match status" value="1"/>
</dbReference>
<dbReference type="EC" id="2.7.1.12" evidence="3 9"/>
<dbReference type="Gene3D" id="3.40.50.300">
    <property type="entry name" value="P-loop containing nucleotide triphosphate hydrolases"/>
    <property type="match status" value="1"/>
</dbReference>
<reference evidence="10 11" key="1">
    <citation type="submission" date="2020-12" db="EMBL/GenBank/DDBJ databases">
        <title>Microbacterium sp. HY060.</title>
        <authorList>
            <person name="Zhou J."/>
        </authorList>
    </citation>
    <scope>NUCLEOTIDE SEQUENCE [LARGE SCALE GENOMIC DNA]</scope>
    <source>
        <strain evidence="10 11">HY60</strain>
    </source>
</reference>
<dbReference type="InterPro" id="IPR027417">
    <property type="entry name" value="P-loop_NTPase"/>
</dbReference>
<dbReference type="InterPro" id="IPR006001">
    <property type="entry name" value="Therm_gnt_kin"/>
</dbReference>
<name>A0ABX6YL25_9MICO</name>
<comment type="similarity">
    <text evidence="2 9">Belongs to the gluconokinase GntK/GntV family.</text>
</comment>
<evidence type="ECO:0000256" key="2">
    <source>
        <dbReference type="ARBA" id="ARBA00008420"/>
    </source>
</evidence>
<comment type="pathway">
    <text evidence="1">Carbohydrate acid metabolism.</text>
</comment>
<evidence type="ECO:0000256" key="7">
    <source>
        <dbReference type="ARBA" id="ARBA00022840"/>
    </source>
</evidence>
<dbReference type="InterPro" id="IPR031322">
    <property type="entry name" value="Shikimate/glucono_kinase"/>
</dbReference>
<protein>
    <recommendedName>
        <fullName evidence="3 9">Gluconokinase</fullName>
        <ecNumber evidence="3 9">2.7.1.12</ecNumber>
    </recommendedName>
</protein>
<accession>A0ABX6YL25</accession>
<keyword evidence="6 9" id="KW-0418">Kinase</keyword>
<dbReference type="PANTHER" id="PTHR43442:SF3">
    <property type="entry name" value="GLUCONOKINASE-RELATED"/>
    <property type="match status" value="1"/>
</dbReference>
<gene>
    <name evidence="10" type="ORF">HCR76_05470</name>
</gene>
<dbReference type="SUPFAM" id="SSF52540">
    <property type="entry name" value="P-loop containing nucleoside triphosphate hydrolases"/>
    <property type="match status" value="1"/>
</dbReference>
<dbReference type="RefSeq" id="WP_166988949.1">
    <property type="nucleotide sequence ID" value="NZ_CP061169.1"/>
</dbReference>
<evidence type="ECO:0000256" key="4">
    <source>
        <dbReference type="ARBA" id="ARBA00022679"/>
    </source>
</evidence>
<evidence type="ECO:0000256" key="1">
    <source>
        <dbReference type="ARBA" id="ARBA00004761"/>
    </source>
</evidence>
<evidence type="ECO:0000256" key="8">
    <source>
        <dbReference type="ARBA" id="ARBA00048090"/>
    </source>
</evidence>
<evidence type="ECO:0000256" key="3">
    <source>
        <dbReference type="ARBA" id="ARBA00012054"/>
    </source>
</evidence>